<gene>
    <name evidence="6" type="ORF">CR103_19940</name>
</gene>
<evidence type="ECO:0000256" key="2">
    <source>
        <dbReference type="ARBA" id="ARBA00022630"/>
    </source>
</evidence>
<dbReference type="EMBL" id="PDOB01000048">
    <property type="protein sequence ID" value="PIL38096.1"/>
    <property type="molecule type" value="Genomic_DNA"/>
</dbReference>
<comment type="cofactor">
    <cofactor evidence="1">
        <name>FAD</name>
        <dbReference type="ChEBI" id="CHEBI:57692"/>
    </cofactor>
</comment>
<keyword evidence="4" id="KW-0560">Oxidoreductase</keyword>
<dbReference type="OrthoDB" id="9767928at2"/>
<evidence type="ECO:0000313" key="6">
    <source>
        <dbReference type="EMBL" id="PIL38096.1"/>
    </source>
</evidence>
<dbReference type="NCBIfam" id="TIGR03169">
    <property type="entry name" value="Nterm_to_SelD"/>
    <property type="match status" value="1"/>
</dbReference>
<evidence type="ECO:0000256" key="4">
    <source>
        <dbReference type="ARBA" id="ARBA00023002"/>
    </source>
</evidence>
<dbReference type="GO" id="GO:0019646">
    <property type="term" value="P:aerobic electron transport chain"/>
    <property type="evidence" value="ECO:0007669"/>
    <property type="project" value="TreeGrafter"/>
</dbReference>
<feature type="domain" description="FAD/NAD(P)-binding" evidence="5">
    <location>
        <begin position="3"/>
        <end position="290"/>
    </location>
</feature>
<keyword evidence="3" id="KW-0274">FAD</keyword>
<dbReference type="Pfam" id="PF07992">
    <property type="entry name" value="Pyr_redox_2"/>
    <property type="match status" value="1"/>
</dbReference>
<name>A0A2G8SWB8_9BURK</name>
<protein>
    <submittedName>
        <fullName evidence="6">Pyridine nucleotide-disulfide oxidoreductase</fullName>
    </submittedName>
</protein>
<dbReference type="Proteomes" id="UP000228593">
    <property type="component" value="Unassembled WGS sequence"/>
</dbReference>
<dbReference type="InterPro" id="IPR017584">
    <property type="entry name" value="Pyridine_nucleo_diS_OxRdtase_N"/>
</dbReference>
<sequence>MKKLILVGAGHAHARVLLDMSQRARAEVDVLLVNPAPLAPYSGMVPGWLAGHYDWEACCIDFARLCQRSGARLRLGAVRLIDPDKRVLWLDSGQQFEYDVLSIDIGSTAFPPDTAGLPVMPLRPLGALEARWEDLRGRVAGLPFDAEFTVVVVGGGAAGVETALAARRQLALWAPHVRFTFILGTRSDTLLAALADGASRKIATHLRKNGIRVAHRFVATRFDTDAVVSLDGRRLAADLALWAGGAQAHSLPAVSKLACDADGFIRVDNYLRSVSHPDIFAAGDCASLAPALPKAGVFAVRMGPVLAHNLRAHLLGVPLRPYLAQRRHLVLLGTGGEHAVASWGPFAWQGKWVWQWKKWIDLRFLKQYNRTDTE</sequence>
<evidence type="ECO:0000313" key="7">
    <source>
        <dbReference type="Proteomes" id="UP000228593"/>
    </source>
</evidence>
<dbReference type="GO" id="GO:0003955">
    <property type="term" value="F:NAD(P)H dehydrogenase (quinone) activity"/>
    <property type="evidence" value="ECO:0007669"/>
    <property type="project" value="TreeGrafter"/>
</dbReference>
<reference evidence="6 7" key="1">
    <citation type="submission" date="2017-10" db="EMBL/GenBank/DDBJ databases">
        <title>Massilia psychrophilum sp. nov., a novel purple-pigmented bacterium isolated from Tianshan glacier, Xinjiang Municipality, China.</title>
        <authorList>
            <person name="Wang H."/>
        </authorList>
    </citation>
    <scope>NUCLEOTIDE SEQUENCE [LARGE SCALE GENOMIC DNA]</scope>
    <source>
        <strain evidence="6 7">JCM 30813</strain>
    </source>
</reference>
<dbReference type="PANTHER" id="PTHR42913">
    <property type="entry name" value="APOPTOSIS-INDUCING FACTOR 1"/>
    <property type="match status" value="1"/>
</dbReference>
<accession>A0A2G8SWB8</accession>
<dbReference type="InterPro" id="IPR023753">
    <property type="entry name" value="FAD/NAD-binding_dom"/>
</dbReference>
<dbReference type="Gene3D" id="3.50.50.100">
    <property type="match status" value="1"/>
</dbReference>
<evidence type="ECO:0000256" key="3">
    <source>
        <dbReference type="ARBA" id="ARBA00022827"/>
    </source>
</evidence>
<comment type="caution">
    <text evidence="6">The sequence shown here is derived from an EMBL/GenBank/DDBJ whole genome shotgun (WGS) entry which is preliminary data.</text>
</comment>
<proteinExistence type="predicted"/>
<dbReference type="AlphaFoldDB" id="A0A2G8SWB8"/>
<organism evidence="6 7">
    <name type="scientific">Massilia psychrophila</name>
    <dbReference type="NCBI Taxonomy" id="1603353"/>
    <lineage>
        <taxon>Bacteria</taxon>
        <taxon>Pseudomonadati</taxon>
        <taxon>Pseudomonadota</taxon>
        <taxon>Betaproteobacteria</taxon>
        <taxon>Burkholderiales</taxon>
        <taxon>Oxalobacteraceae</taxon>
        <taxon>Telluria group</taxon>
        <taxon>Massilia</taxon>
    </lineage>
</organism>
<evidence type="ECO:0000256" key="1">
    <source>
        <dbReference type="ARBA" id="ARBA00001974"/>
    </source>
</evidence>
<dbReference type="PRINTS" id="PR00368">
    <property type="entry name" value="FADPNR"/>
</dbReference>
<evidence type="ECO:0000259" key="5">
    <source>
        <dbReference type="Pfam" id="PF07992"/>
    </source>
</evidence>
<dbReference type="SUPFAM" id="SSF51905">
    <property type="entry name" value="FAD/NAD(P)-binding domain"/>
    <property type="match status" value="2"/>
</dbReference>
<dbReference type="InterPro" id="IPR036188">
    <property type="entry name" value="FAD/NAD-bd_sf"/>
</dbReference>
<keyword evidence="2" id="KW-0285">Flavoprotein</keyword>
<dbReference type="PANTHER" id="PTHR42913:SF9">
    <property type="entry name" value="SLR1591 PROTEIN"/>
    <property type="match status" value="1"/>
</dbReference>
<keyword evidence="7" id="KW-1185">Reference proteome</keyword>
<dbReference type="RefSeq" id="WP_099917677.1">
    <property type="nucleotide sequence ID" value="NZ_BMHS01000026.1"/>
</dbReference>
<dbReference type="InterPro" id="IPR051169">
    <property type="entry name" value="NADH-Q_oxidoreductase"/>
</dbReference>